<protein>
    <submittedName>
        <fullName evidence="5">Gas vesicle protein</fullName>
    </submittedName>
</protein>
<dbReference type="InterPro" id="IPR050530">
    <property type="entry name" value="GvpA"/>
</dbReference>
<evidence type="ECO:0000313" key="5">
    <source>
        <dbReference type="EMBL" id="SDH41082.1"/>
    </source>
</evidence>
<dbReference type="PANTHER" id="PTHR35344:SF4">
    <property type="entry name" value="GAS VESICLE PROTEIN A1"/>
    <property type="match status" value="1"/>
</dbReference>
<comment type="similarity">
    <text evidence="3">Belongs to the gas vesicle GvpA family.</text>
</comment>
<proteinExistence type="inferred from homology"/>
<keyword evidence="1" id="KW-0304">Gas vesicle</keyword>
<sequence length="97" mass="10231">MRTVEPRGAALAEQGRLPSERIALVDLLDRLLAGGVVVSGDLILTIADIDLVRISLRALIMSVRETDTVAGRHVEREMRGHGPIGTGAGDTAEPPAP</sequence>
<name>A0A1G8C6U2_9ACTN</name>
<dbReference type="Pfam" id="PF00741">
    <property type="entry name" value="Gas_vesicle"/>
    <property type="match status" value="1"/>
</dbReference>
<feature type="region of interest" description="Disordered" evidence="4">
    <location>
        <begin position="71"/>
        <end position="97"/>
    </location>
</feature>
<dbReference type="STRING" id="504805.SAMN05421505_11579"/>
<dbReference type="GO" id="GO:0031411">
    <property type="term" value="C:gas vesicle"/>
    <property type="evidence" value="ECO:0007669"/>
    <property type="project" value="UniProtKB-SubCell"/>
</dbReference>
<evidence type="ECO:0000256" key="1">
    <source>
        <dbReference type="ARBA" id="ARBA00022987"/>
    </source>
</evidence>
<dbReference type="GO" id="GO:0012506">
    <property type="term" value="C:vesicle membrane"/>
    <property type="evidence" value="ECO:0007669"/>
    <property type="project" value="InterPro"/>
</dbReference>
<dbReference type="EMBL" id="FNCN01000015">
    <property type="protein sequence ID" value="SDH41082.1"/>
    <property type="molecule type" value="Genomic_DNA"/>
</dbReference>
<dbReference type="PANTHER" id="PTHR35344">
    <property type="entry name" value="GAS VESICLE STRUCTURAL PROTEIN 2-RELATED"/>
    <property type="match status" value="1"/>
</dbReference>
<dbReference type="RefSeq" id="WP_093171521.1">
    <property type="nucleotide sequence ID" value="NZ_FNCN01000015.1"/>
</dbReference>
<reference evidence="5 6" key="1">
    <citation type="submission" date="2016-10" db="EMBL/GenBank/DDBJ databases">
        <authorList>
            <person name="de Groot N.N."/>
        </authorList>
    </citation>
    <scope>NUCLEOTIDE SEQUENCE [LARGE SCALE GENOMIC DNA]</scope>
    <source>
        <strain evidence="5 6">CPCC 201354</strain>
    </source>
</reference>
<evidence type="ECO:0000256" key="3">
    <source>
        <dbReference type="ARBA" id="ARBA00035646"/>
    </source>
</evidence>
<dbReference type="OrthoDB" id="3790311at2"/>
<feature type="compositionally biased region" description="Basic and acidic residues" evidence="4">
    <location>
        <begin position="71"/>
        <end position="80"/>
    </location>
</feature>
<keyword evidence="6" id="KW-1185">Reference proteome</keyword>
<comment type="subcellular location">
    <subcellularLocation>
        <location evidence="2">Gas vesicle</location>
    </subcellularLocation>
</comment>
<evidence type="ECO:0000313" key="6">
    <source>
        <dbReference type="Proteomes" id="UP000198923"/>
    </source>
</evidence>
<evidence type="ECO:0000256" key="2">
    <source>
        <dbReference type="ARBA" id="ARBA00035108"/>
    </source>
</evidence>
<dbReference type="GO" id="GO:0005198">
    <property type="term" value="F:structural molecule activity"/>
    <property type="evidence" value="ECO:0007669"/>
    <property type="project" value="InterPro"/>
</dbReference>
<dbReference type="Proteomes" id="UP000198923">
    <property type="component" value="Unassembled WGS sequence"/>
</dbReference>
<gene>
    <name evidence="5" type="ORF">SAMN05421505_11579</name>
</gene>
<dbReference type="InterPro" id="IPR000638">
    <property type="entry name" value="Gas-vesicle_GvpA-like"/>
</dbReference>
<organism evidence="5 6">
    <name type="scientific">Sinosporangium album</name>
    <dbReference type="NCBI Taxonomy" id="504805"/>
    <lineage>
        <taxon>Bacteria</taxon>
        <taxon>Bacillati</taxon>
        <taxon>Actinomycetota</taxon>
        <taxon>Actinomycetes</taxon>
        <taxon>Streptosporangiales</taxon>
        <taxon>Streptosporangiaceae</taxon>
        <taxon>Sinosporangium</taxon>
    </lineage>
</organism>
<accession>A0A1G8C6U2</accession>
<evidence type="ECO:0000256" key="4">
    <source>
        <dbReference type="SAM" id="MobiDB-lite"/>
    </source>
</evidence>
<dbReference type="AlphaFoldDB" id="A0A1G8C6U2"/>